<name>A0A1F7RSH0_9BACT</name>
<dbReference type="EMBL" id="MGDE01000208">
    <property type="protein sequence ID" value="OGL43837.1"/>
    <property type="molecule type" value="Genomic_DNA"/>
</dbReference>
<evidence type="ECO:0000259" key="2">
    <source>
        <dbReference type="Pfam" id="PF13490"/>
    </source>
</evidence>
<gene>
    <name evidence="3" type="ORF">A2W05_00770</name>
</gene>
<organism evidence="3 4">
    <name type="scientific">Candidatus Schekmanbacteria bacterium RBG_16_38_10</name>
    <dbReference type="NCBI Taxonomy" id="1817879"/>
    <lineage>
        <taxon>Bacteria</taxon>
        <taxon>Candidatus Schekmaniibacteriota</taxon>
    </lineage>
</organism>
<sequence>MNCKKVQKLILTDYLDEQLNSEQKSEIEAHIAGCQQCHQLEITAKKTLVEPYMRLERTLPQEKVWHKIKMEIQAEEKQKKSAFLFPKNVFAMITVFIAIVTITVMFVTLQTNNQDVLTINTEKQAENLAFLDDGINYYSSDVENISYGTEIEEYFL</sequence>
<proteinExistence type="predicted"/>
<dbReference type="Proteomes" id="UP000178797">
    <property type="component" value="Unassembled WGS sequence"/>
</dbReference>
<accession>A0A1F7RSH0</accession>
<evidence type="ECO:0000256" key="1">
    <source>
        <dbReference type="SAM" id="Phobius"/>
    </source>
</evidence>
<evidence type="ECO:0000313" key="4">
    <source>
        <dbReference type="Proteomes" id="UP000178797"/>
    </source>
</evidence>
<dbReference type="AlphaFoldDB" id="A0A1F7RSH0"/>
<protein>
    <recommendedName>
        <fullName evidence="2">Putative zinc-finger domain-containing protein</fullName>
    </recommendedName>
</protein>
<feature type="transmembrane region" description="Helical" evidence="1">
    <location>
        <begin position="89"/>
        <end position="109"/>
    </location>
</feature>
<dbReference type="InterPro" id="IPR027383">
    <property type="entry name" value="Znf_put"/>
</dbReference>
<comment type="caution">
    <text evidence="3">The sequence shown here is derived from an EMBL/GenBank/DDBJ whole genome shotgun (WGS) entry which is preliminary data.</text>
</comment>
<keyword evidence="1" id="KW-1133">Transmembrane helix</keyword>
<keyword evidence="1" id="KW-0472">Membrane</keyword>
<keyword evidence="1" id="KW-0812">Transmembrane</keyword>
<feature type="domain" description="Putative zinc-finger" evidence="2">
    <location>
        <begin position="11"/>
        <end position="38"/>
    </location>
</feature>
<dbReference type="Pfam" id="PF13490">
    <property type="entry name" value="zf-HC2"/>
    <property type="match status" value="1"/>
</dbReference>
<evidence type="ECO:0000313" key="3">
    <source>
        <dbReference type="EMBL" id="OGL43837.1"/>
    </source>
</evidence>
<reference evidence="3 4" key="1">
    <citation type="journal article" date="2016" name="Nat. Commun.">
        <title>Thousands of microbial genomes shed light on interconnected biogeochemical processes in an aquifer system.</title>
        <authorList>
            <person name="Anantharaman K."/>
            <person name="Brown C.T."/>
            <person name="Hug L.A."/>
            <person name="Sharon I."/>
            <person name="Castelle C.J."/>
            <person name="Probst A.J."/>
            <person name="Thomas B.C."/>
            <person name="Singh A."/>
            <person name="Wilkins M.J."/>
            <person name="Karaoz U."/>
            <person name="Brodie E.L."/>
            <person name="Williams K.H."/>
            <person name="Hubbard S.S."/>
            <person name="Banfield J.F."/>
        </authorList>
    </citation>
    <scope>NUCLEOTIDE SEQUENCE [LARGE SCALE GENOMIC DNA]</scope>
</reference>